<dbReference type="HOGENOM" id="CLU_2886022_0_0_1"/>
<gene>
    <name evidence="1" type="ORF">M413DRAFT_446364</name>
</gene>
<accession>A0A0C3C9G3</accession>
<reference evidence="1 2" key="1">
    <citation type="submission" date="2014-04" db="EMBL/GenBank/DDBJ databases">
        <authorList>
            <consortium name="DOE Joint Genome Institute"/>
            <person name="Kuo A."/>
            <person name="Gay G."/>
            <person name="Dore J."/>
            <person name="Kohler A."/>
            <person name="Nagy L.G."/>
            <person name="Floudas D."/>
            <person name="Copeland A."/>
            <person name="Barry K.W."/>
            <person name="Cichocki N."/>
            <person name="Veneault-Fourrey C."/>
            <person name="LaButti K."/>
            <person name="Lindquist E.A."/>
            <person name="Lipzen A."/>
            <person name="Lundell T."/>
            <person name="Morin E."/>
            <person name="Murat C."/>
            <person name="Sun H."/>
            <person name="Tunlid A."/>
            <person name="Henrissat B."/>
            <person name="Grigoriev I.V."/>
            <person name="Hibbett D.S."/>
            <person name="Martin F."/>
            <person name="Nordberg H.P."/>
            <person name="Cantor M.N."/>
            <person name="Hua S.X."/>
        </authorList>
    </citation>
    <scope>NUCLEOTIDE SEQUENCE [LARGE SCALE GENOMIC DNA]</scope>
    <source>
        <strain evidence="2">h7</strain>
    </source>
</reference>
<reference evidence="2" key="2">
    <citation type="submission" date="2015-01" db="EMBL/GenBank/DDBJ databases">
        <title>Evolutionary Origins and Diversification of the Mycorrhizal Mutualists.</title>
        <authorList>
            <consortium name="DOE Joint Genome Institute"/>
            <consortium name="Mycorrhizal Genomics Consortium"/>
            <person name="Kohler A."/>
            <person name="Kuo A."/>
            <person name="Nagy L.G."/>
            <person name="Floudas D."/>
            <person name="Copeland A."/>
            <person name="Barry K.W."/>
            <person name="Cichocki N."/>
            <person name="Veneault-Fourrey C."/>
            <person name="LaButti K."/>
            <person name="Lindquist E.A."/>
            <person name="Lipzen A."/>
            <person name="Lundell T."/>
            <person name="Morin E."/>
            <person name="Murat C."/>
            <person name="Riley R."/>
            <person name="Ohm R."/>
            <person name="Sun H."/>
            <person name="Tunlid A."/>
            <person name="Henrissat B."/>
            <person name="Grigoriev I.V."/>
            <person name="Hibbett D.S."/>
            <person name="Martin F."/>
        </authorList>
    </citation>
    <scope>NUCLEOTIDE SEQUENCE [LARGE SCALE GENOMIC DNA]</scope>
    <source>
        <strain evidence="2">h7</strain>
    </source>
</reference>
<dbReference type="EMBL" id="KN831783">
    <property type="protein sequence ID" value="KIM40201.1"/>
    <property type="molecule type" value="Genomic_DNA"/>
</dbReference>
<protein>
    <submittedName>
        <fullName evidence="1">Uncharacterized protein</fullName>
    </submittedName>
</protein>
<sequence>MVLDDLVFTSNGSRMMQALRRQEMSPYEGHGTRQIAHPPRFSPPITAYEGLFSLELYFCNGEA</sequence>
<keyword evidence="2" id="KW-1185">Reference proteome</keyword>
<organism evidence="1 2">
    <name type="scientific">Hebeloma cylindrosporum</name>
    <dbReference type="NCBI Taxonomy" id="76867"/>
    <lineage>
        <taxon>Eukaryota</taxon>
        <taxon>Fungi</taxon>
        <taxon>Dikarya</taxon>
        <taxon>Basidiomycota</taxon>
        <taxon>Agaricomycotina</taxon>
        <taxon>Agaricomycetes</taxon>
        <taxon>Agaricomycetidae</taxon>
        <taxon>Agaricales</taxon>
        <taxon>Agaricineae</taxon>
        <taxon>Hymenogastraceae</taxon>
        <taxon>Hebeloma</taxon>
    </lineage>
</organism>
<dbReference type="AlphaFoldDB" id="A0A0C3C9G3"/>
<proteinExistence type="predicted"/>
<evidence type="ECO:0000313" key="1">
    <source>
        <dbReference type="EMBL" id="KIM40201.1"/>
    </source>
</evidence>
<name>A0A0C3C9G3_HEBCY</name>
<evidence type="ECO:0000313" key="2">
    <source>
        <dbReference type="Proteomes" id="UP000053424"/>
    </source>
</evidence>
<dbReference type="Proteomes" id="UP000053424">
    <property type="component" value="Unassembled WGS sequence"/>
</dbReference>